<accession>A0A150Q8M7</accession>
<evidence type="ECO:0000313" key="1">
    <source>
        <dbReference type="EMBL" id="KYF64324.1"/>
    </source>
</evidence>
<sequence length="253" mass="27506">MSGEVDVLSRKGYLDQYGQIARALVSVVSLGGQVALAEGAYVEAWLPLVLGQAPMLKHGQSTRDTRSVFLVGNLTAGGHLARKLLPELVVYAGASMSLPLTWGANARELEVADVALLTRAFFDTHRTFLNHLPLRLRGGAEMQFKEIVELRTELAASLALSLGSDSTELVVEQGNELQLGYQGFGVGLRVQEAFLLTEPDMAQVALEPFVNWDMSTFELFTRVGILIPIDEPMGFGLGEHGMTTLRINSGMKF</sequence>
<comment type="caution">
    <text evidence="1">The sequence shown here is derived from an EMBL/GenBank/DDBJ whole genome shotgun (WGS) entry which is preliminary data.</text>
</comment>
<name>A0A150Q8M7_SORCE</name>
<reference evidence="1 2" key="1">
    <citation type="submission" date="2014-02" db="EMBL/GenBank/DDBJ databases">
        <title>The small core and large imbalanced accessory genome model reveals a collaborative survival strategy of Sorangium cellulosum strains in nature.</title>
        <authorList>
            <person name="Han K."/>
            <person name="Peng R."/>
            <person name="Blom J."/>
            <person name="Li Y.-Z."/>
        </authorList>
    </citation>
    <scope>NUCLEOTIDE SEQUENCE [LARGE SCALE GENOMIC DNA]</scope>
    <source>
        <strain evidence="1 2">So0008-312</strain>
    </source>
</reference>
<evidence type="ECO:0000313" key="2">
    <source>
        <dbReference type="Proteomes" id="UP000075260"/>
    </source>
</evidence>
<organism evidence="1 2">
    <name type="scientific">Sorangium cellulosum</name>
    <name type="common">Polyangium cellulosum</name>
    <dbReference type="NCBI Taxonomy" id="56"/>
    <lineage>
        <taxon>Bacteria</taxon>
        <taxon>Pseudomonadati</taxon>
        <taxon>Myxococcota</taxon>
        <taxon>Polyangia</taxon>
        <taxon>Polyangiales</taxon>
        <taxon>Polyangiaceae</taxon>
        <taxon>Sorangium</taxon>
    </lineage>
</organism>
<proteinExistence type="predicted"/>
<dbReference type="Proteomes" id="UP000075260">
    <property type="component" value="Unassembled WGS sequence"/>
</dbReference>
<protein>
    <submittedName>
        <fullName evidence="1">Uncharacterized protein</fullName>
    </submittedName>
</protein>
<gene>
    <name evidence="1" type="ORF">BE15_46820</name>
</gene>
<dbReference type="AlphaFoldDB" id="A0A150Q8M7"/>
<dbReference type="EMBL" id="JEMA01000918">
    <property type="protein sequence ID" value="KYF64324.1"/>
    <property type="molecule type" value="Genomic_DNA"/>
</dbReference>